<evidence type="ECO:0000313" key="3">
    <source>
        <dbReference type="Proteomes" id="UP000799766"/>
    </source>
</evidence>
<keyword evidence="1" id="KW-0732">Signal</keyword>
<dbReference type="EMBL" id="MU001677">
    <property type="protein sequence ID" value="KAF2458499.1"/>
    <property type="molecule type" value="Genomic_DNA"/>
</dbReference>
<reference evidence="2" key="1">
    <citation type="journal article" date="2020" name="Stud. Mycol.">
        <title>101 Dothideomycetes genomes: a test case for predicting lifestyles and emergence of pathogens.</title>
        <authorList>
            <person name="Haridas S."/>
            <person name="Albert R."/>
            <person name="Binder M."/>
            <person name="Bloem J."/>
            <person name="Labutti K."/>
            <person name="Salamov A."/>
            <person name="Andreopoulos B."/>
            <person name="Baker S."/>
            <person name="Barry K."/>
            <person name="Bills G."/>
            <person name="Bluhm B."/>
            <person name="Cannon C."/>
            <person name="Castanera R."/>
            <person name="Culley D."/>
            <person name="Daum C."/>
            <person name="Ezra D."/>
            <person name="Gonzalez J."/>
            <person name="Henrissat B."/>
            <person name="Kuo A."/>
            <person name="Liang C."/>
            <person name="Lipzen A."/>
            <person name="Lutzoni F."/>
            <person name="Magnuson J."/>
            <person name="Mondo S."/>
            <person name="Nolan M."/>
            <person name="Ohm R."/>
            <person name="Pangilinan J."/>
            <person name="Park H.-J."/>
            <person name="Ramirez L."/>
            <person name="Alfaro M."/>
            <person name="Sun H."/>
            <person name="Tritt A."/>
            <person name="Yoshinaga Y."/>
            <person name="Zwiers L.-H."/>
            <person name="Turgeon B."/>
            <person name="Goodwin S."/>
            <person name="Spatafora J."/>
            <person name="Crous P."/>
            <person name="Grigoriev I."/>
        </authorList>
    </citation>
    <scope>NUCLEOTIDE SEQUENCE</scope>
    <source>
        <strain evidence="2">ATCC 16933</strain>
    </source>
</reference>
<keyword evidence="3" id="KW-1185">Reference proteome</keyword>
<feature type="signal peptide" evidence="1">
    <location>
        <begin position="1"/>
        <end position="16"/>
    </location>
</feature>
<gene>
    <name evidence="2" type="ORF">BDY21DRAFT_362748</name>
</gene>
<evidence type="ECO:0000256" key="1">
    <source>
        <dbReference type="SAM" id="SignalP"/>
    </source>
</evidence>
<protein>
    <submittedName>
        <fullName evidence="2">Uncharacterized protein</fullName>
    </submittedName>
</protein>
<name>A0A6A6P3P1_9PEZI</name>
<dbReference type="Proteomes" id="UP000799766">
    <property type="component" value="Unassembled WGS sequence"/>
</dbReference>
<organism evidence="2 3">
    <name type="scientific">Lineolata rhizophorae</name>
    <dbReference type="NCBI Taxonomy" id="578093"/>
    <lineage>
        <taxon>Eukaryota</taxon>
        <taxon>Fungi</taxon>
        <taxon>Dikarya</taxon>
        <taxon>Ascomycota</taxon>
        <taxon>Pezizomycotina</taxon>
        <taxon>Dothideomycetes</taxon>
        <taxon>Dothideomycetes incertae sedis</taxon>
        <taxon>Lineolatales</taxon>
        <taxon>Lineolataceae</taxon>
        <taxon>Lineolata</taxon>
    </lineage>
</organism>
<accession>A0A6A6P3P1</accession>
<proteinExistence type="predicted"/>
<feature type="chain" id="PRO_5025686989" evidence="1">
    <location>
        <begin position="17"/>
        <end position="391"/>
    </location>
</feature>
<dbReference type="AlphaFoldDB" id="A0A6A6P3P1"/>
<sequence length="391" mass="43510">MKFLPLFFSGIAAVSAVPWGPGHHGGPHGPHPDQDAVFKLCLQADDARIDGKCLNKVDDSELVGIFPGEGPEYTFKLAPASQGKWELVSTGDDGQRLGVRGYQPGDILTLYDLADLDPPPDPTRTYKKWDLWTVTPTDHGRWGHGRDFALDWDDGTERLKLSVTNFEGTDRYNIYWWNEDGDAEFNDRLEKMFIDKIELVRYLRSAGRKCSTLRKNLDSALETACLGPASEGFHMTEFASHGCARARARSRRPLAGRWDQVSTLAHACKRFVSLSLSPPLVVPPARIPPALLGADARPGCVKAIADARRGGYDGFGAVVISYKEAERAARIAQQSTELRKLRTVVITEANQSPQRGKELLAQTKQEFHDALREHLAGERIDEEYGFRIKLE</sequence>
<evidence type="ECO:0000313" key="2">
    <source>
        <dbReference type="EMBL" id="KAF2458499.1"/>
    </source>
</evidence>